<keyword evidence="2" id="KW-1185">Reference proteome</keyword>
<dbReference type="RefSeq" id="WP_011571194.1">
    <property type="nucleotide sequence ID" value="NC_008212.1"/>
</dbReference>
<dbReference type="AlphaFoldDB" id="Q18IW5"/>
<dbReference type="HOGENOM" id="CLU_901656_0_0_2"/>
<reference evidence="1 2" key="1">
    <citation type="journal article" date="2006" name="BMC Genomics">
        <title>The genome of the square archaeon Haloquadratum walsbyi: life at the limits of water activity.</title>
        <authorList>
            <person name="Bolhuis H.H."/>
            <person name="Palm P.P."/>
            <person name="Wende A.W."/>
            <person name="Falb M.M."/>
            <person name="Rampp M.M."/>
            <person name="Rodriguez-Valera F.F."/>
            <person name="Pfeiffer F.F."/>
            <person name="Oesterhelt D.D."/>
        </authorList>
    </citation>
    <scope>NUCLEOTIDE SEQUENCE [LARGE SCALE GENOMIC DNA]</scope>
    <source>
        <strain evidence="2">DSM 16790 / HBSQ001</strain>
    </source>
</reference>
<evidence type="ECO:0000313" key="2">
    <source>
        <dbReference type="Proteomes" id="UP000001975"/>
    </source>
</evidence>
<gene>
    <name evidence="1" type="ordered locus">HQ_1922A</name>
</gene>
<dbReference type="Proteomes" id="UP000001975">
    <property type="component" value="Chromosome"/>
</dbReference>
<protein>
    <submittedName>
        <fullName evidence="1">Uncharacterized protein</fullName>
    </submittedName>
</protein>
<organism evidence="1 2">
    <name type="scientific">Haloquadratum walsbyi (strain DSM 16790 / HBSQ001)</name>
    <dbReference type="NCBI Taxonomy" id="362976"/>
    <lineage>
        <taxon>Archaea</taxon>
        <taxon>Methanobacteriati</taxon>
        <taxon>Methanobacteriota</taxon>
        <taxon>Stenosarchaea group</taxon>
        <taxon>Halobacteria</taxon>
        <taxon>Halobacteriales</taxon>
        <taxon>Haloferacaceae</taxon>
        <taxon>Haloquadratum</taxon>
    </lineage>
</organism>
<dbReference type="EMBL" id="AM180088">
    <property type="protein sequence ID" value="CAJ52050.1"/>
    <property type="molecule type" value="Genomic_DNA"/>
</dbReference>
<dbReference type="STRING" id="362976.HQ_1922A"/>
<dbReference type="eggNOG" id="arCOG06375">
    <property type="taxonomic scope" value="Archaea"/>
</dbReference>
<dbReference type="KEGG" id="hwa:HQ_1922A"/>
<evidence type="ECO:0000313" key="1">
    <source>
        <dbReference type="EMBL" id="CAJ52050.1"/>
    </source>
</evidence>
<proteinExistence type="predicted"/>
<sequence length="321" mass="35109">MNNAHEHDFTGDITLNGGEETPISVIDAENVYFRRNSVTGNVKLINPEYVFSSQRPTEKTVPSDDIETTVSGSIEDIYVPHNAIEGTIIIDGAQDVHIEPNAITGDIEIVGEEQLFYDQLTDSPYGHGVYDAHGVGWKRSVSVSDPKHGVSVTGGRCTAEITDVTADIELIVSGWNNTIDITGRTAMVTVYLLGSQNTVRTSPYIDLETDIQAGVENTIEQEPVPASDIIETTRKEAYAGHLLGRDTVTFQEPATDRDYCPNCGANASAIITRRQEDAFFLTNTPVYRFDAGGNSYECENCSVNATPDIQLSEEERKRVLG</sequence>
<accession>Q18IW5</accession>
<name>Q18IW5_HALWD</name>
<dbReference type="GeneID" id="4192571"/>